<feature type="transmembrane region" description="Helical" evidence="6">
    <location>
        <begin position="423"/>
        <end position="447"/>
    </location>
</feature>
<dbReference type="EMBL" id="PQVF01000002">
    <property type="protein sequence ID" value="POY38560.1"/>
    <property type="molecule type" value="Genomic_DNA"/>
</dbReference>
<evidence type="ECO:0000256" key="2">
    <source>
        <dbReference type="ARBA" id="ARBA00022475"/>
    </source>
</evidence>
<proteinExistence type="predicted"/>
<dbReference type="InterPro" id="IPR003838">
    <property type="entry name" value="ABC3_permease_C"/>
</dbReference>
<dbReference type="Proteomes" id="UP000236893">
    <property type="component" value="Unassembled WGS sequence"/>
</dbReference>
<name>A0A2S5A7J6_9SPHI</name>
<dbReference type="Pfam" id="PF12704">
    <property type="entry name" value="MacB_PCD"/>
    <property type="match status" value="2"/>
</dbReference>
<keyword evidence="5 6" id="KW-0472">Membrane</keyword>
<evidence type="ECO:0000256" key="3">
    <source>
        <dbReference type="ARBA" id="ARBA00022692"/>
    </source>
</evidence>
<reference evidence="9 10" key="1">
    <citation type="submission" date="2018-01" db="EMBL/GenBank/DDBJ databases">
        <authorList>
            <person name="Gaut B.S."/>
            <person name="Morton B.R."/>
            <person name="Clegg M.T."/>
            <person name="Duvall M.R."/>
        </authorList>
    </citation>
    <scope>NUCLEOTIDE SEQUENCE [LARGE SCALE GENOMIC DNA]</scope>
    <source>
        <strain evidence="9 10">HR-AV</strain>
    </source>
</reference>
<dbReference type="PANTHER" id="PTHR30572:SF18">
    <property type="entry name" value="ABC-TYPE MACROLIDE FAMILY EXPORT SYSTEM PERMEASE COMPONENT 2"/>
    <property type="match status" value="1"/>
</dbReference>
<accession>A0A2S5A7J6</accession>
<dbReference type="PANTHER" id="PTHR30572">
    <property type="entry name" value="MEMBRANE COMPONENT OF TRANSPORTER-RELATED"/>
    <property type="match status" value="1"/>
</dbReference>
<sequence length="794" mass="89961">MLRNYIKIALRNLSRHKVYSFINIGGLAVGMAVAILIGLWIWDELSFNKSFKNYDKIAAVWQNQTFNGFKGTQRAVPYVLGDEIKAKYGSDFKYVTMCSWEGEHALSYKDKKLLPRGNFFEPQVTEMLSLTMLKGSRDGLKDPSSILLSASLAKSFFGNEDPMNKVINFQNRFDLKVTGVYQDLPYNSEFTNLKFIIPWKKFIDDQHWEEKETNPWRNNSFICYAQIADNADMEQVSKKIKNVKLNKVTKEDAAFKPEIFLHPMRNWHLYSNFENGVNNGGRITFVWLFGIIGLFVLLLACINFMNLSTARSEKRAKEVGIRKAVGSLRSQLISQFFSESLLVTLFSFVLALVIVQLSLPLFNGIADKKMQILWANPLFWILCITFSLFTGIVSGSYPALYLSSFQPVKVLKGKLRAGRLASIPRKVLVVIQFTVSIVLIIGTAIVFRQIQHAQNRPVGYSREGLIYVPIFSETICSHYNALRDDLLKTGMVTEMAQSSNPSTDLWAVNNGYEWKGMQPGEQGNFGTVAVSHDFGKTIGWQLKEGRDFSRVYPSDTTAMIINEAAASFMHLKNPVGEIVKCDGQPFKVIGVVKDLVMTSPYEPVFRTVFMLNYNWASVFNIKINPDKSTKEALAAIEVVFKKYDPGSPFQFRFIDQEYASKFNDEQRIGKLASIFAVLAIFISCLGLFGLASFMAEQRTKEIGVRKVLGATVFNLWGLLSKDFVLLMVISLVFSTPFAYYFMSQWLQKFQYRMEISWWIFALAGIVAVGIALLTVSYQAIKAALANPVKSLRTE</sequence>
<dbReference type="RefSeq" id="WP_103787817.1">
    <property type="nucleotide sequence ID" value="NZ_PQVF01000002.1"/>
</dbReference>
<keyword evidence="4 6" id="KW-1133">Transmembrane helix</keyword>
<feature type="transmembrane region" description="Helical" evidence="6">
    <location>
        <begin position="725"/>
        <end position="743"/>
    </location>
</feature>
<evidence type="ECO:0000313" key="9">
    <source>
        <dbReference type="EMBL" id="POY38560.1"/>
    </source>
</evidence>
<feature type="domain" description="ABC3 transporter permease C-terminal" evidence="7">
    <location>
        <begin position="674"/>
        <end position="784"/>
    </location>
</feature>
<feature type="transmembrane region" description="Helical" evidence="6">
    <location>
        <begin position="379"/>
        <end position="402"/>
    </location>
</feature>
<evidence type="ECO:0000256" key="1">
    <source>
        <dbReference type="ARBA" id="ARBA00004651"/>
    </source>
</evidence>
<feature type="domain" description="ABC3 transporter permease C-terminal" evidence="7">
    <location>
        <begin position="291"/>
        <end position="407"/>
    </location>
</feature>
<comment type="caution">
    <text evidence="9">The sequence shown here is derived from an EMBL/GenBank/DDBJ whole genome shotgun (WGS) entry which is preliminary data.</text>
</comment>
<dbReference type="GO" id="GO:0022857">
    <property type="term" value="F:transmembrane transporter activity"/>
    <property type="evidence" value="ECO:0007669"/>
    <property type="project" value="TreeGrafter"/>
</dbReference>
<dbReference type="OrthoDB" id="1451596at2"/>
<evidence type="ECO:0000256" key="4">
    <source>
        <dbReference type="ARBA" id="ARBA00022989"/>
    </source>
</evidence>
<evidence type="ECO:0000256" key="6">
    <source>
        <dbReference type="SAM" id="Phobius"/>
    </source>
</evidence>
<feature type="domain" description="MacB-like periplasmic core" evidence="8">
    <location>
        <begin position="20"/>
        <end position="242"/>
    </location>
</feature>
<keyword evidence="2" id="KW-1003">Cell membrane</keyword>
<dbReference type="InterPro" id="IPR050250">
    <property type="entry name" value="Macrolide_Exporter_MacB"/>
</dbReference>
<feature type="transmembrane region" description="Helical" evidence="6">
    <location>
        <begin position="755"/>
        <end position="780"/>
    </location>
</feature>
<organism evidence="9 10">
    <name type="scientific">Solitalea longa</name>
    <dbReference type="NCBI Taxonomy" id="2079460"/>
    <lineage>
        <taxon>Bacteria</taxon>
        <taxon>Pseudomonadati</taxon>
        <taxon>Bacteroidota</taxon>
        <taxon>Sphingobacteriia</taxon>
        <taxon>Sphingobacteriales</taxon>
        <taxon>Sphingobacteriaceae</taxon>
        <taxon>Solitalea</taxon>
    </lineage>
</organism>
<evidence type="ECO:0000259" key="8">
    <source>
        <dbReference type="Pfam" id="PF12704"/>
    </source>
</evidence>
<feature type="transmembrane region" description="Helical" evidence="6">
    <location>
        <begin position="336"/>
        <end position="359"/>
    </location>
</feature>
<dbReference type="Pfam" id="PF02687">
    <property type="entry name" value="FtsX"/>
    <property type="match status" value="2"/>
</dbReference>
<gene>
    <name evidence="9" type="ORF">C3K47_03960</name>
</gene>
<evidence type="ECO:0000256" key="5">
    <source>
        <dbReference type="ARBA" id="ARBA00023136"/>
    </source>
</evidence>
<evidence type="ECO:0000259" key="7">
    <source>
        <dbReference type="Pfam" id="PF02687"/>
    </source>
</evidence>
<comment type="subcellular location">
    <subcellularLocation>
        <location evidence="1">Cell membrane</location>
        <topology evidence="1">Multi-pass membrane protein</topology>
    </subcellularLocation>
</comment>
<evidence type="ECO:0000313" key="10">
    <source>
        <dbReference type="Proteomes" id="UP000236893"/>
    </source>
</evidence>
<protein>
    <submittedName>
        <fullName evidence="9">ABC transporter permease</fullName>
    </submittedName>
</protein>
<dbReference type="GO" id="GO:0005886">
    <property type="term" value="C:plasma membrane"/>
    <property type="evidence" value="ECO:0007669"/>
    <property type="project" value="UniProtKB-SubCell"/>
</dbReference>
<feature type="transmembrane region" description="Helical" evidence="6">
    <location>
        <begin position="21"/>
        <end position="42"/>
    </location>
</feature>
<feature type="transmembrane region" description="Helical" evidence="6">
    <location>
        <begin position="671"/>
        <end position="690"/>
    </location>
</feature>
<keyword evidence="3 6" id="KW-0812">Transmembrane</keyword>
<feature type="transmembrane region" description="Helical" evidence="6">
    <location>
        <begin position="285"/>
        <end position="307"/>
    </location>
</feature>
<dbReference type="InterPro" id="IPR025857">
    <property type="entry name" value="MacB_PCD"/>
</dbReference>
<dbReference type="AlphaFoldDB" id="A0A2S5A7J6"/>
<feature type="domain" description="MacB-like periplasmic core" evidence="8">
    <location>
        <begin position="435"/>
        <end position="637"/>
    </location>
</feature>
<keyword evidence="10" id="KW-1185">Reference proteome</keyword>